<dbReference type="PANTHER" id="PTHR30055:SF151">
    <property type="entry name" value="TRANSCRIPTIONAL REGULATORY PROTEIN"/>
    <property type="match status" value="1"/>
</dbReference>
<gene>
    <name evidence="7" type="ORF">BXY45_11422</name>
</gene>
<dbReference type="Gene3D" id="1.10.357.10">
    <property type="entry name" value="Tetracycline Repressor, domain 2"/>
    <property type="match status" value="1"/>
</dbReference>
<keyword evidence="3" id="KW-0804">Transcription</keyword>
<evidence type="ECO:0000313" key="8">
    <source>
        <dbReference type="Proteomes" id="UP000245469"/>
    </source>
</evidence>
<evidence type="ECO:0000256" key="3">
    <source>
        <dbReference type="ARBA" id="ARBA00023163"/>
    </source>
</evidence>
<organism evidence="7 8">
    <name type="scientific">Quadrisphaera granulorum</name>
    <dbReference type="NCBI Taxonomy" id="317664"/>
    <lineage>
        <taxon>Bacteria</taxon>
        <taxon>Bacillati</taxon>
        <taxon>Actinomycetota</taxon>
        <taxon>Actinomycetes</taxon>
        <taxon>Kineosporiales</taxon>
        <taxon>Kineosporiaceae</taxon>
        <taxon>Quadrisphaera</taxon>
    </lineage>
</organism>
<name>A0A316ASQ0_9ACTN</name>
<dbReference type="InterPro" id="IPR001647">
    <property type="entry name" value="HTH_TetR"/>
</dbReference>
<dbReference type="PANTHER" id="PTHR30055">
    <property type="entry name" value="HTH-TYPE TRANSCRIPTIONAL REGULATOR RUTR"/>
    <property type="match status" value="1"/>
</dbReference>
<feature type="domain" description="HTH tetR-type" evidence="6">
    <location>
        <begin position="39"/>
        <end position="99"/>
    </location>
</feature>
<dbReference type="Gene3D" id="1.10.10.60">
    <property type="entry name" value="Homeodomain-like"/>
    <property type="match status" value="1"/>
</dbReference>
<feature type="region of interest" description="Disordered" evidence="5">
    <location>
        <begin position="1"/>
        <end position="35"/>
    </location>
</feature>
<feature type="DNA-binding region" description="H-T-H motif" evidence="4">
    <location>
        <begin position="62"/>
        <end position="81"/>
    </location>
</feature>
<dbReference type="GO" id="GO:0000976">
    <property type="term" value="F:transcription cis-regulatory region binding"/>
    <property type="evidence" value="ECO:0007669"/>
    <property type="project" value="TreeGrafter"/>
</dbReference>
<evidence type="ECO:0000256" key="4">
    <source>
        <dbReference type="PROSITE-ProRule" id="PRU00335"/>
    </source>
</evidence>
<dbReference type="GO" id="GO:0045892">
    <property type="term" value="P:negative regulation of DNA-templated transcription"/>
    <property type="evidence" value="ECO:0007669"/>
    <property type="project" value="InterPro"/>
</dbReference>
<evidence type="ECO:0000259" key="6">
    <source>
        <dbReference type="PROSITE" id="PS50977"/>
    </source>
</evidence>
<dbReference type="Pfam" id="PF00440">
    <property type="entry name" value="TetR_N"/>
    <property type="match status" value="1"/>
</dbReference>
<reference evidence="7 8" key="1">
    <citation type="submission" date="2018-03" db="EMBL/GenBank/DDBJ databases">
        <title>Genomic Encyclopedia of Archaeal and Bacterial Type Strains, Phase II (KMG-II): from individual species to whole genera.</title>
        <authorList>
            <person name="Goeker M."/>
        </authorList>
    </citation>
    <scope>NUCLEOTIDE SEQUENCE [LARGE SCALE GENOMIC DNA]</scope>
    <source>
        <strain evidence="7 8">DSM 44889</strain>
    </source>
</reference>
<proteinExistence type="predicted"/>
<protein>
    <submittedName>
        <fullName evidence="7">TetR family transcriptional regulator</fullName>
    </submittedName>
</protein>
<keyword evidence="1" id="KW-0805">Transcription regulation</keyword>
<keyword evidence="8" id="KW-1185">Reference proteome</keyword>
<evidence type="ECO:0000313" key="7">
    <source>
        <dbReference type="EMBL" id="PWJ53127.1"/>
    </source>
</evidence>
<dbReference type="PROSITE" id="PS50977">
    <property type="entry name" value="HTH_TETR_2"/>
    <property type="match status" value="1"/>
</dbReference>
<dbReference type="InterPro" id="IPR050109">
    <property type="entry name" value="HTH-type_TetR-like_transc_reg"/>
</dbReference>
<keyword evidence="2 4" id="KW-0238">DNA-binding</keyword>
<accession>A0A316ASQ0</accession>
<sequence>MAISGGPGRDRPEPSGEPELPDVDELAISGKEPPSARVPLSRGRILSAALAFIDEEGIGALTMRRLGARLGVEAMSLYRYVPGREDLLDGVVDALVIELDGDLDVLRTPEHGWQDFLQRMAHGVRRMAIAHPRAFPLIASTPPEAPWLRPPLRSIRWVETFLAGLLAEGFDDEQAVAVYRAFTSFLLGNLLLEVSQRGAALGPLDLVEEEEPANGLSDAPTIERLSALLADDNSLQEFEESLESLIDRITIQIVAGSGA</sequence>
<dbReference type="InterPro" id="IPR004111">
    <property type="entry name" value="Repressor_TetR_C"/>
</dbReference>
<dbReference type="Proteomes" id="UP000245469">
    <property type="component" value="Unassembled WGS sequence"/>
</dbReference>
<dbReference type="SUPFAM" id="SSF46689">
    <property type="entry name" value="Homeodomain-like"/>
    <property type="match status" value="1"/>
</dbReference>
<dbReference type="InterPro" id="IPR036271">
    <property type="entry name" value="Tet_transcr_reg_TetR-rel_C_sf"/>
</dbReference>
<dbReference type="SUPFAM" id="SSF48498">
    <property type="entry name" value="Tetracyclin repressor-like, C-terminal domain"/>
    <property type="match status" value="1"/>
</dbReference>
<comment type="caution">
    <text evidence="7">The sequence shown here is derived from an EMBL/GenBank/DDBJ whole genome shotgun (WGS) entry which is preliminary data.</text>
</comment>
<dbReference type="Pfam" id="PF02909">
    <property type="entry name" value="TetR_C_1"/>
    <property type="match status" value="1"/>
</dbReference>
<dbReference type="EMBL" id="QGDQ01000014">
    <property type="protein sequence ID" value="PWJ53127.1"/>
    <property type="molecule type" value="Genomic_DNA"/>
</dbReference>
<evidence type="ECO:0000256" key="5">
    <source>
        <dbReference type="SAM" id="MobiDB-lite"/>
    </source>
</evidence>
<evidence type="ECO:0000256" key="2">
    <source>
        <dbReference type="ARBA" id="ARBA00023125"/>
    </source>
</evidence>
<evidence type="ECO:0000256" key="1">
    <source>
        <dbReference type="ARBA" id="ARBA00023015"/>
    </source>
</evidence>
<dbReference type="InterPro" id="IPR009057">
    <property type="entry name" value="Homeodomain-like_sf"/>
</dbReference>
<dbReference type="AlphaFoldDB" id="A0A316ASQ0"/>
<dbReference type="GO" id="GO:0003700">
    <property type="term" value="F:DNA-binding transcription factor activity"/>
    <property type="evidence" value="ECO:0007669"/>
    <property type="project" value="TreeGrafter"/>
</dbReference>